<name>A0A4V1IF93_9EURY</name>
<protein>
    <submittedName>
        <fullName evidence="1">Uncharacterized protein</fullName>
    </submittedName>
</protein>
<sequence>MNNSEGPQETVERIIEEYIRPNSHLLTMERIHEVFTGEKMSAKSWSEIRQLYMRKDWTDDKVREFGKVAKQIVEQESYSLSESYFDIHQEDVSIASIEEELSNNPYQSNASRKNRNGFEYVVENGKINGRYIYTDVDIDLSYSGEITRMISEGAIEFSIYPEENLLVLKSTSVVDVQKTKAIFAKETSFDISVCGQLTAVPDQATDRIIEFINSFDTNIRPDSPVPTLISVTEVGLYNPSTNEEVNIEGAIIDGGELRSHPQVNTLLENGCEIDKISIEVMFRQSSFEVTIAGTSMMGYARIDGIKDHQRGLHLMDYIREKYLTYIRPIGSAV</sequence>
<dbReference type="KEGG" id="npl:FGF80_13535"/>
<proteinExistence type="predicted"/>
<dbReference type="AlphaFoldDB" id="A0A4V1IF93"/>
<evidence type="ECO:0000313" key="1">
    <source>
        <dbReference type="EMBL" id="QCW04194.1"/>
    </source>
</evidence>
<keyword evidence="2" id="KW-1185">Reference proteome</keyword>
<accession>A0A4V1IF93</accession>
<gene>
    <name evidence="1" type="ORF">FGF80_13535</name>
</gene>
<dbReference type="GeneID" id="96157039"/>
<reference evidence="2" key="1">
    <citation type="submission" date="2019-05" db="EMBL/GenBank/DDBJ databases">
        <title>Complete Genome Sequence and Methylation Pattern of the Halophilic Archaeon Natrinema pallidum BOL6-1.</title>
        <authorList>
            <person name="DasSarma P."/>
            <person name="DasSarma B.P."/>
            <person name="DasSarma S.L."/>
            <person name="Martinez F.L."/>
            <person name="Guzman D."/>
            <person name="Roberts R.J."/>
            <person name="DasSarma S."/>
        </authorList>
    </citation>
    <scope>NUCLEOTIDE SEQUENCE [LARGE SCALE GENOMIC DNA]</scope>
    <source>
        <strain evidence="2">BOL6-1</strain>
    </source>
</reference>
<evidence type="ECO:0000313" key="2">
    <source>
        <dbReference type="Proteomes" id="UP000307562"/>
    </source>
</evidence>
<organism evidence="1 2">
    <name type="scientific">Natrinema pallidum</name>
    <dbReference type="NCBI Taxonomy" id="69527"/>
    <lineage>
        <taxon>Archaea</taxon>
        <taxon>Methanobacteriati</taxon>
        <taxon>Methanobacteriota</taxon>
        <taxon>Stenosarchaea group</taxon>
        <taxon>Halobacteria</taxon>
        <taxon>Halobacteriales</taxon>
        <taxon>Natrialbaceae</taxon>
        <taxon>Natrinema</taxon>
    </lineage>
</organism>
<dbReference type="Proteomes" id="UP000307562">
    <property type="component" value="Chromosome"/>
</dbReference>
<dbReference type="EMBL" id="CP040637">
    <property type="protein sequence ID" value="QCW04194.1"/>
    <property type="molecule type" value="Genomic_DNA"/>
</dbReference>
<dbReference type="RefSeq" id="WP_138654599.1">
    <property type="nucleotide sequence ID" value="NZ_CP040637.1"/>
</dbReference>